<evidence type="ECO:0000256" key="2">
    <source>
        <dbReference type="SAM" id="Phobius"/>
    </source>
</evidence>
<sequence length="113" mass="11731">MGYGFGFGHGFLATGAIVLQLFIAFIAFAVVAGLVFLLVRFLLVATRAAQIYVNKNDDVRLPAALAAQPAPPADLTPPAPPVGAEDIVPPATTKPDEEPPAAPSTTRPKKPKA</sequence>
<protein>
    <submittedName>
        <fullName evidence="3">Uncharacterized protein</fullName>
    </submittedName>
</protein>
<keyword evidence="2" id="KW-0812">Transmembrane</keyword>
<keyword evidence="2" id="KW-0472">Membrane</keyword>
<proteinExistence type="predicted"/>
<organism evidence="3 4">
    <name type="scientific">Homoserinimonas aerilata</name>
    <dbReference type="NCBI Taxonomy" id="1162970"/>
    <lineage>
        <taxon>Bacteria</taxon>
        <taxon>Bacillati</taxon>
        <taxon>Actinomycetota</taxon>
        <taxon>Actinomycetes</taxon>
        <taxon>Micrococcales</taxon>
        <taxon>Microbacteriaceae</taxon>
        <taxon>Homoserinimonas</taxon>
    </lineage>
</organism>
<comment type="caution">
    <text evidence="3">The sequence shown here is derived from an EMBL/GenBank/DDBJ whole genome shotgun (WGS) entry which is preliminary data.</text>
</comment>
<dbReference type="EMBL" id="VFOM01000001">
    <property type="protein sequence ID" value="TQL47494.1"/>
    <property type="molecule type" value="Genomic_DNA"/>
</dbReference>
<dbReference type="RefSeq" id="WP_141879733.1">
    <property type="nucleotide sequence ID" value="NZ_VFOM01000001.1"/>
</dbReference>
<keyword evidence="4" id="KW-1185">Reference proteome</keyword>
<evidence type="ECO:0000313" key="4">
    <source>
        <dbReference type="Proteomes" id="UP000317998"/>
    </source>
</evidence>
<accession>A0A542YHP9</accession>
<keyword evidence="2" id="KW-1133">Transmembrane helix</keyword>
<dbReference type="AlphaFoldDB" id="A0A542YHP9"/>
<evidence type="ECO:0000313" key="3">
    <source>
        <dbReference type="EMBL" id="TQL47494.1"/>
    </source>
</evidence>
<reference evidence="3 4" key="1">
    <citation type="submission" date="2019-06" db="EMBL/GenBank/DDBJ databases">
        <title>Sequencing the genomes of 1000 actinobacteria strains.</title>
        <authorList>
            <person name="Klenk H.-P."/>
        </authorList>
    </citation>
    <scope>NUCLEOTIDE SEQUENCE [LARGE SCALE GENOMIC DNA]</scope>
    <source>
        <strain evidence="3 4">DSM 26477</strain>
    </source>
</reference>
<feature type="compositionally biased region" description="Pro residues" evidence="1">
    <location>
        <begin position="70"/>
        <end position="81"/>
    </location>
</feature>
<feature type="region of interest" description="Disordered" evidence="1">
    <location>
        <begin position="70"/>
        <end position="113"/>
    </location>
</feature>
<gene>
    <name evidence="3" type="ORF">FB562_0557</name>
</gene>
<evidence type="ECO:0000256" key="1">
    <source>
        <dbReference type="SAM" id="MobiDB-lite"/>
    </source>
</evidence>
<dbReference type="Proteomes" id="UP000317998">
    <property type="component" value="Unassembled WGS sequence"/>
</dbReference>
<feature type="transmembrane region" description="Helical" evidence="2">
    <location>
        <begin position="12"/>
        <end position="39"/>
    </location>
</feature>
<name>A0A542YHP9_9MICO</name>